<dbReference type="Pfam" id="PF02682">
    <property type="entry name" value="CT_C_D"/>
    <property type="match status" value="1"/>
</dbReference>
<evidence type="ECO:0000259" key="4">
    <source>
        <dbReference type="SMART" id="SM00796"/>
    </source>
</evidence>
<evidence type="ECO:0000313" key="5">
    <source>
        <dbReference type="EMBL" id="QHJ01591.1"/>
    </source>
</evidence>
<dbReference type="InterPro" id="IPR029000">
    <property type="entry name" value="Cyclophilin-like_dom_sf"/>
</dbReference>
<dbReference type="InterPro" id="IPR010016">
    <property type="entry name" value="PxpB"/>
</dbReference>
<keyword evidence="6" id="KW-1185">Reference proteome</keyword>
<name>A0A857JC54_9BURK</name>
<dbReference type="AlphaFoldDB" id="A0A857JC54"/>
<dbReference type="SUPFAM" id="SSF160467">
    <property type="entry name" value="PH0987 N-terminal domain-like"/>
    <property type="match status" value="1"/>
</dbReference>
<evidence type="ECO:0000313" key="6">
    <source>
        <dbReference type="Proteomes" id="UP000464787"/>
    </source>
</evidence>
<reference evidence="5 6" key="1">
    <citation type="submission" date="2020-01" db="EMBL/GenBank/DDBJ databases">
        <title>Genome sequencing of strain KACC 21265.</title>
        <authorList>
            <person name="Heo J."/>
            <person name="Kim S.-J."/>
            <person name="Kim J.-S."/>
            <person name="Hong S.-B."/>
            <person name="Kwon S.-W."/>
        </authorList>
    </citation>
    <scope>NUCLEOTIDE SEQUENCE [LARGE SCALE GENOMIC DNA]</scope>
    <source>
        <strain evidence="5 6">KACC 21265</strain>
    </source>
</reference>
<keyword evidence="3" id="KW-0067">ATP-binding</keyword>
<gene>
    <name evidence="5" type="primary">pxpB</name>
    <name evidence="5" type="ORF">GT347_16735</name>
</gene>
<evidence type="ECO:0000256" key="1">
    <source>
        <dbReference type="ARBA" id="ARBA00022741"/>
    </source>
</evidence>
<dbReference type="Gene3D" id="3.30.1360.40">
    <property type="match status" value="1"/>
</dbReference>
<keyword evidence="1" id="KW-0547">Nucleotide-binding</keyword>
<dbReference type="InterPro" id="IPR003833">
    <property type="entry name" value="CT_C_D"/>
</dbReference>
<dbReference type="EMBL" id="CP047650">
    <property type="protein sequence ID" value="QHJ01591.1"/>
    <property type="molecule type" value="Genomic_DNA"/>
</dbReference>
<dbReference type="SMART" id="SM00796">
    <property type="entry name" value="AHS1"/>
    <property type="match status" value="1"/>
</dbReference>
<dbReference type="NCBIfam" id="TIGR00370">
    <property type="entry name" value="5-oxoprolinase subunit PxpB"/>
    <property type="match status" value="1"/>
</dbReference>
<sequence>MPADGSIEPVGDRCLMVRLGAQVDEALSRLVHAVAARLLDAALPGVVDVVPAFTTVAVYFQPLAFRAVQGLPSVQLTRQIEQVLAAGVPALASAGRLVEIPACYGGEYGPDLEDVARQCQLSPEEVVTLHSSRPLTVYAFFFSPGNAFAGPVDVRLQVKRRPTPRTRVEAGSVAIANGISSIYQTTSPGGWNLLGRTPWNMFDITADPPTRVQLGDRIQFRPITPEEFRDTVEARP</sequence>
<dbReference type="PANTHER" id="PTHR34698:SF2">
    <property type="entry name" value="5-OXOPROLINASE SUBUNIT B"/>
    <property type="match status" value="1"/>
</dbReference>
<dbReference type="SUPFAM" id="SSF50891">
    <property type="entry name" value="Cyclophilin-like"/>
    <property type="match status" value="1"/>
</dbReference>
<organism evidence="5 6">
    <name type="scientific">Xylophilus rhododendri</name>
    <dbReference type="NCBI Taxonomy" id="2697032"/>
    <lineage>
        <taxon>Bacteria</taxon>
        <taxon>Pseudomonadati</taxon>
        <taxon>Pseudomonadota</taxon>
        <taxon>Betaproteobacteria</taxon>
        <taxon>Burkholderiales</taxon>
        <taxon>Xylophilus</taxon>
    </lineage>
</organism>
<dbReference type="Proteomes" id="UP000464787">
    <property type="component" value="Chromosome"/>
</dbReference>
<dbReference type="GO" id="GO:0017168">
    <property type="term" value="F:5-oxoprolinase (ATP-hydrolyzing) activity"/>
    <property type="evidence" value="ECO:0007669"/>
    <property type="project" value="UniProtKB-EC"/>
</dbReference>
<dbReference type="Gene3D" id="2.40.100.10">
    <property type="entry name" value="Cyclophilin-like"/>
    <property type="match status" value="1"/>
</dbReference>
<dbReference type="KEGG" id="xyk:GT347_16735"/>
<accession>A0A857JC54</accession>
<evidence type="ECO:0000256" key="3">
    <source>
        <dbReference type="ARBA" id="ARBA00022840"/>
    </source>
</evidence>
<dbReference type="EC" id="3.5.2.9" evidence="5"/>
<evidence type="ECO:0000256" key="2">
    <source>
        <dbReference type="ARBA" id="ARBA00022801"/>
    </source>
</evidence>
<dbReference type="PANTHER" id="PTHR34698">
    <property type="entry name" value="5-OXOPROLINASE SUBUNIT B"/>
    <property type="match status" value="1"/>
</dbReference>
<keyword evidence="2 5" id="KW-0378">Hydrolase</keyword>
<feature type="domain" description="Carboxyltransferase" evidence="4">
    <location>
        <begin position="5"/>
        <end position="212"/>
    </location>
</feature>
<proteinExistence type="predicted"/>
<protein>
    <submittedName>
        <fullName evidence="5">5-oxoprolinase subunit PxpB</fullName>
        <ecNumber evidence="5">3.5.2.9</ecNumber>
    </submittedName>
</protein>
<dbReference type="GO" id="GO:0005524">
    <property type="term" value="F:ATP binding"/>
    <property type="evidence" value="ECO:0007669"/>
    <property type="project" value="UniProtKB-KW"/>
</dbReference>